<sequence>MGVAMTDTCRLESVVPLVLVVLGPEIRARSKFAKIEYSSPSLAGSTVGQTCHQRTPTPDAALICNTSHDRRILWLFSSTARHNRQKSWRFPQHPATTGEQRGLLNDLCSRNSQSEQRQ</sequence>
<evidence type="ECO:0000313" key="2">
    <source>
        <dbReference type="EMBL" id="KAK4651765.1"/>
    </source>
</evidence>
<dbReference type="EMBL" id="JAFFHA010000008">
    <property type="protein sequence ID" value="KAK4651765.1"/>
    <property type="molecule type" value="Genomic_DNA"/>
</dbReference>
<protein>
    <submittedName>
        <fullName evidence="2">Uncharacterized protein</fullName>
    </submittedName>
</protein>
<proteinExistence type="predicted"/>
<dbReference type="GeneID" id="87903885"/>
<feature type="compositionally biased region" description="Polar residues" evidence="1">
    <location>
        <begin position="108"/>
        <end position="118"/>
    </location>
</feature>
<dbReference type="RefSeq" id="XP_062740740.1">
    <property type="nucleotide sequence ID" value="XM_062884106.1"/>
</dbReference>
<evidence type="ECO:0000313" key="3">
    <source>
        <dbReference type="Proteomes" id="UP001323405"/>
    </source>
</evidence>
<accession>A0ABR0G7M9</accession>
<reference evidence="2 3" key="1">
    <citation type="journal article" date="2023" name="bioRxiv">
        <title>High-quality genome assemblies of four members of thePodospora anserinaspecies complex.</title>
        <authorList>
            <person name="Ament-Velasquez S.L."/>
            <person name="Vogan A.A."/>
            <person name="Wallerman O."/>
            <person name="Hartmann F."/>
            <person name="Gautier V."/>
            <person name="Silar P."/>
            <person name="Giraud T."/>
            <person name="Johannesson H."/>
        </authorList>
    </citation>
    <scope>NUCLEOTIDE SEQUENCE [LARGE SCALE GENOMIC DNA]</scope>
    <source>
        <strain evidence="2 3">CBS 415.72m</strain>
    </source>
</reference>
<feature type="region of interest" description="Disordered" evidence="1">
    <location>
        <begin position="83"/>
        <end position="118"/>
    </location>
</feature>
<name>A0ABR0G7M9_9PEZI</name>
<keyword evidence="3" id="KW-1185">Reference proteome</keyword>
<comment type="caution">
    <text evidence="2">The sequence shown here is derived from an EMBL/GenBank/DDBJ whole genome shotgun (WGS) entry which is preliminary data.</text>
</comment>
<evidence type="ECO:0000256" key="1">
    <source>
        <dbReference type="SAM" id="MobiDB-lite"/>
    </source>
</evidence>
<gene>
    <name evidence="2" type="ORF">QC762_0096060</name>
</gene>
<organism evidence="2 3">
    <name type="scientific">Podospora pseudocomata</name>
    <dbReference type="NCBI Taxonomy" id="2093779"/>
    <lineage>
        <taxon>Eukaryota</taxon>
        <taxon>Fungi</taxon>
        <taxon>Dikarya</taxon>
        <taxon>Ascomycota</taxon>
        <taxon>Pezizomycotina</taxon>
        <taxon>Sordariomycetes</taxon>
        <taxon>Sordariomycetidae</taxon>
        <taxon>Sordariales</taxon>
        <taxon>Podosporaceae</taxon>
        <taxon>Podospora</taxon>
    </lineage>
</organism>
<dbReference type="Proteomes" id="UP001323405">
    <property type="component" value="Unassembled WGS sequence"/>
</dbReference>